<dbReference type="CDD" id="cd02134">
    <property type="entry name" value="KH-II_NusA_rpt1"/>
    <property type="match status" value="1"/>
</dbReference>
<keyword evidence="5 7" id="KW-0805">Transcription regulation</keyword>
<dbReference type="InterPro" id="IPR058582">
    <property type="entry name" value="KH_NusA_2nd"/>
</dbReference>
<dbReference type="RefSeq" id="WP_110548486.1">
    <property type="nucleotide sequence ID" value="NZ_AP014610.1"/>
</dbReference>
<dbReference type="SUPFAM" id="SSF50249">
    <property type="entry name" value="Nucleic acid-binding proteins"/>
    <property type="match status" value="1"/>
</dbReference>
<keyword evidence="2 7" id="KW-0963">Cytoplasm</keyword>
<dbReference type="Gene3D" id="3.30.300.20">
    <property type="match status" value="2"/>
</dbReference>
<name>A0AAD1CKW2_9FLAO</name>
<dbReference type="GO" id="GO:0003746">
    <property type="term" value="F:translation elongation factor activity"/>
    <property type="evidence" value="ECO:0007669"/>
    <property type="project" value="UniProtKB-KW"/>
</dbReference>
<dbReference type="AlphaFoldDB" id="A0AAD1CKW2"/>
<evidence type="ECO:0000313" key="9">
    <source>
        <dbReference type="EMBL" id="BBA17523.1"/>
    </source>
</evidence>
<keyword evidence="3 7" id="KW-0889">Transcription antitermination</keyword>
<dbReference type="InterPro" id="IPR009019">
    <property type="entry name" value="KH_sf_prok-type"/>
</dbReference>
<gene>
    <name evidence="7 9" type="primary">nusA</name>
    <name evidence="9" type="ORF">CPU2_001</name>
</gene>
<dbReference type="InterPro" id="IPR030842">
    <property type="entry name" value="TF_NusA_bacterial"/>
</dbReference>
<feature type="domain" description="K Homology" evidence="8">
    <location>
        <begin position="307"/>
        <end position="372"/>
    </location>
</feature>
<keyword evidence="9" id="KW-0648">Protein biosynthesis</keyword>
<dbReference type="InterPro" id="IPR036555">
    <property type="entry name" value="NusA_N_sf"/>
</dbReference>
<dbReference type="SUPFAM" id="SSF54814">
    <property type="entry name" value="Prokaryotic type KH domain (KH-domain type II)"/>
    <property type="match status" value="2"/>
</dbReference>
<evidence type="ECO:0000256" key="7">
    <source>
        <dbReference type="HAMAP-Rule" id="MF_00945"/>
    </source>
</evidence>
<dbReference type="InterPro" id="IPR015946">
    <property type="entry name" value="KH_dom-like_a/b"/>
</dbReference>
<keyword evidence="1 7" id="KW-0806">Transcription termination</keyword>
<organism evidence="9 10">
    <name type="scientific">Blattabacterium punctulatus CPU2</name>
    <dbReference type="NCBI Taxonomy" id="1457032"/>
    <lineage>
        <taxon>Bacteria</taxon>
        <taxon>Pseudomonadati</taxon>
        <taxon>Bacteroidota</taxon>
        <taxon>Flavobacteriia</taxon>
        <taxon>Flavobacteriales</taxon>
        <taxon>Blattabacteriaceae</taxon>
        <taxon>Blattabacterium</taxon>
    </lineage>
</organism>
<evidence type="ECO:0000256" key="3">
    <source>
        <dbReference type="ARBA" id="ARBA00022814"/>
    </source>
</evidence>
<dbReference type="CDD" id="cd22529">
    <property type="entry name" value="KH-II_NusA_rpt2"/>
    <property type="match status" value="1"/>
</dbReference>
<feature type="domain" description="K Homology" evidence="8">
    <location>
        <begin position="233"/>
        <end position="306"/>
    </location>
</feature>
<dbReference type="InterPro" id="IPR012340">
    <property type="entry name" value="NA-bd_OB-fold"/>
</dbReference>
<evidence type="ECO:0000256" key="4">
    <source>
        <dbReference type="ARBA" id="ARBA00022884"/>
    </source>
</evidence>
<accession>A0AAD1CKW2</accession>
<keyword evidence="4 7" id="KW-0694">RNA-binding</keyword>
<dbReference type="HAMAP" id="MF_00945_B">
    <property type="entry name" value="NusA_B"/>
    <property type="match status" value="1"/>
</dbReference>
<dbReference type="Pfam" id="PF26594">
    <property type="entry name" value="KH_NusA_2nd"/>
    <property type="match status" value="1"/>
</dbReference>
<dbReference type="InterPro" id="IPR004087">
    <property type="entry name" value="KH_dom"/>
</dbReference>
<evidence type="ECO:0000256" key="6">
    <source>
        <dbReference type="ARBA" id="ARBA00023163"/>
    </source>
</evidence>
<dbReference type="GO" id="GO:0006353">
    <property type="term" value="P:DNA-templated transcription termination"/>
    <property type="evidence" value="ECO:0007669"/>
    <property type="project" value="UniProtKB-UniRule"/>
</dbReference>
<dbReference type="Gene3D" id="2.40.50.140">
    <property type="entry name" value="Nucleic acid-binding proteins"/>
    <property type="match status" value="1"/>
</dbReference>
<dbReference type="Pfam" id="PF13184">
    <property type="entry name" value="KH_NusA_1st"/>
    <property type="match status" value="1"/>
</dbReference>
<dbReference type="Pfam" id="PF08529">
    <property type="entry name" value="NusA_N"/>
    <property type="match status" value="1"/>
</dbReference>
<keyword evidence="6 7" id="KW-0804">Transcription</keyword>
<comment type="similarity">
    <text evidence="7">Belongs to the NusA family.</text>
</comment>
<sequence length="418" mass="48465">MDNEALIDSFSDFKYEKNIDRVSLMAILEESIRCVLKKKYDSSKNYDIIVNPDQGDLEIWRNRIVVKNGTVKDPNKEIELSTARKIEMDFEIGEEVTEKVELKSIGRRAILSLRQNLLSKVNEYDNTNTYKKIKNKIGEIINVEVYHILPKQIIMKDDEQNEMVLPKQEQIPNDFFRKGDPVKVLVKKVDWKDSKPFAVLTRKDEAFLEELFKLEIPEVSEGLITVKKVARIPGEKAKVSVESYDDRIDPVGACVGMKGSRIHPIVRELKNENIDVINYTTNIQLYITRALSPAKISMMEVNEEQQYVNVYVKLEEISKAIGRGGQNIRLASQLTGYKIHIFRDFPYEDDVELTEFSDEIEPKIIEKFHQVGLNTAKSILNYRNNDLSKKTNLEEKIIKKVIFILKKEFEEELNNINT</sequence>
<dbReference type="PANTHER" id="PTHR22648:SF0">
    <property type="entry name" value="TRANSCRIPTION TERMINATION_ANTITERMINATION PROTEIN NUSA"/>
    <property type="match status" value="1"/>
</dbReference>
<dbReference type="FunFam" id="3.30.300.20:FF:000002">
    <property type="entry name" value="Transcription termination/antitermination protein NusA"/>
    <property type="match status" value="1"/>
</dbReference>
<comment type="subcellular location">
    <subcellularLocation>
        <location evidence="7">Cytoplasm</location>
    </subcellularLocation>
</comment>
<dbReference type="PROSITE" id="PS50084">
    <property type="entry name" value="KH_TYPE_1"/>
    <property type="match status" value="1"/>
</dbReference>
<dbReference type="GO" id="GO:0031564">
    <property type="term" value="P:transcription antitermination"/>
    <property type="evidence" value="ECO:0007669"/>
    <property type="project" value="UniProtKB-UniRule"/>
</dbReference>
<dbReference type="GeneID" id="66556478"/>
<dbReference type="GO" id="GO:0005829">
    <property type="term" value="C:cytosol"/>
    <property type="evidence" value="ECO:0007669"/>
    <property type="project" value="TreeGrafter"/>
</dbReference>
<evidence type="ECO:0000256" key="1">
    <source>
        <dbReference type="ARBA" id="ARBA00022472"/>
    </source>
</evidence>
<dbReference type="GO" id="GO:0003723">
    <property type="term" value="F:RNA binding"/>
    <property type="evidence" value="ECO:0007669"/>
    <property type="project" value="UniProtKB-UniRule"/>
</dbReference>
<dbReference type="SMART" id="SM00322">
    <property type="entry name" value="KH"/>
    <property type="match status" value="2"/>
</dbReference>
<reference evidence="9 10" key="1">
    <citation type="submission" date="2014-06" db="EMBL/GenBank/DDBJ databases">
        <title>Genome sequence of the intracellular symbiont Blattabacterium cuenoti, strain CPU2 from the wood feeding cockroach Cryptocercus punctulatus.</title>
        <authorList>
            <person name="Kinjo Y."/>
            <person name="Ohkuma M."/>
            <person name="Tokuda G."/>
        </authorList>
    </citation>
    <scope>NUCLEOTIDE SEQUENCE [LARGE SCALE GENOMIC DNA]</scope>
    <source>
        <strain evidence="9 10">CPU2</strain>
    </source>
</reference>
<dbReference type="InterPro" id="IPR010213">
    <property type="entry name" value="TF_NusA"/>
</dbReference>
<evidence type="ECO:0000259" key="8">
    <source>
        <dbReference type="SMART" id="SM00322"/>
    </source>
</evidence>
<comment type="subunit">
    <text evidence="7">Monomer. Binds directly to the core enzyme of the DNA-dependent RNA polymerase and to nascent RNA.</text>
</comment>
<dbReference type="GO" id="GO:0003700">
    <property type="term" value="F:DNA-binding transcription factor activity"/>
    <property type="evidence" value="ECO:0007669"/>
    <property type="project" value="InterPro"/>
</dbReference>
<dbReference type="Gene3D" id="3.30.1480.10">
    <property type="entry name" value="NusA, N-terminal domain"/>
    <property type="match status" value="1"/>
</dbReference>
<dbReference type="SUPFAM" id="SSF69705">
    <property type="entry name" value="Transcription factor NusA, N-terminal domain"/>
    <property type="match status" value="1"/>
</dbReference>
<keyword evidence="9" id="KW-0251">Elongation factor</keyword>
<dbReference type="PANTHER" id="PTHR22648">
    <property type="entry name" value="TRANSCRIPTION TERMINATION FACTOR NUSA"/>
    <property type="match status" value="1"/>
</dbReference>
<dbReference type="InterPro" id="IPR013735">
    <property type="entry name" value="TF_NusA_N"/>
</dbReference>
<comment type="function">
    <text evidence="7">Participates in both transcription termination and antitermination.</text>
</comment>
<dbReference type="InterPro" id="IPR025249">
    <property type="entry name" value="TF_NusA_KH_1st"/>
</dbReference>
<evidence type="ECO:0000256" key="5">
    <source>
        <dbReference type="ARBA" id="ARBA00023015"/>
    </source>
</evidence>
<dbReference type="EMBL" id="AP014610">
    <property type="protein sequence ID" value="BBA17523.1"/>
    <property type="molecule type" value="Genomic_DNA"/>
</dbReference>
<protein>
    <recommendedName>
        <fullName evidence="7">Transcription termination/antitermination protein NusA</fullName>
    </recommendedName>
</protein>
<proteinExistence type="inferred from homology"/>
<dbReference type="Proteomes" id="UP000262607">
    <property type="component" value="Chromosome"/>
</dbReference>
<dbReference type="NCBIfam" id="TIGR01953">
    <property type="entry name" value="NusA"/>
    <property type="match status" value="1"/>
</dbReference>
<evidence type="ECO:0000256" key="2">
    <source>
        <dbReference type="ARBA" id="ARBA00022490"/>
    </source>
</evidence>
<evidence type="ECO:0000313" key="10">
    <source>
        <dbReference type="Proteomes" id="UP000262607"/>
    </source>
</evidence>